<feature type="transmembrane region" description="Helical" evidence="5">
    <location>
        <begin position="442"/>
        <end position="461"/>
    </location>
</feature>
<feature type="transmembrane region" description="Helical" evidence="5">
    <location>
        <begin position="406"/>
        <end position="430"/>
    </location>
</feature>
<dbReference type="GO" id="GO:0022857">
    <property type="term" value="F:transmembrane transporter activity"/>
    <property type="evidence" value="ECO:0007669"/>
    <property type="project" value="InterPro"/>
</dbReference>
<name>A0A8B8C6W0_CRAVI</name>
<dbReference type="KEGG" id="cvn:111115952"/>
<dbReference type="OrthoDB" id="6052004at2759"/>
<evidence type="ECO:0000256" key="4">
    <source>
        <dbReference type="ARBA" id="ARBA00023136"/>
    </source>
</evidence>
<dbReference type="RefSeq" id="XP_022310586.1">
    <property type="nucleotide sequence ID" value="XM_022454878.1"/>
</dbReference>
<dbReference type="Gene3D" id="1.20.1250.20">
    <property type="entry name" value="MFS general substrate transporter like domains"/>
    <property type="match status" value="1"/>
</dbReference>
<feature type="transmembrane region" description="Helical" evidence="5">
    <location>
        <begin position="182"/>
        <end position="203"/>
    </location>
</feature>
<evidence type="ECO:0000259" key="6">
    <source>
        <dbReference type="PROSITE" id="PS50850"/>
    </source>
</evidence>
<feature type="transmembrane region" description="Helical" evidence="5">
    <location>
        <begin position="318"/>
        <end position="339"/>
    </location>
</feature>
<protein>
    <submittedName>
        <fullName evidence="8">Organic cation transporter protein-like</fullName>
    </submittedName>
</protein>
<dbReference type="PANTHER" id="PTHR24064">
    <property type="entry name" value="SOLUTE CARRIER FAMILY 22 MEMBER"/>
    <property type="match status" value="1"/>
</dbReference>
<dbReference type="InterPro" id="IPR020846">
    <property type="entry name" value="MFS_dom"/>
</dbReference>
<accession>A0A8B8C6W0</accession>
<evidence type="ECO:0000256" key="2">
    <source>
        <dbReference type="ARBA" id="ARBA00022692"/>
    </source>
</evidence>
<feature type="transmembrane region" description="Helical" evidence="5">
    <location>
        <begin position="473"/>
        <end position="490"/>
    </location>
</feature>
<dbReference type="SUPFAM" id="SSF103473">
    <property type="entry name" value="MFS general substrate transporter"/>
    <property type="match status" value="1"/>
</dbReference>
<feature type="transmembrane region" description="Helical" evidence="5">
    <location>
        <begin position="210"/>
        <end position="230"/>
    </location>
</feature>
<dbReference type="Pfam" id="PF00083">
    <property type="entry name" value="Sugar_tr"/>
    <property type="match status" value="1"/>
</dbReference>
<evidence type="ECO:0000256" key="1">
    <source>
        <dbReference type="ARBA" id="ARBA00004141"/>
    </source>
</evidence>
<feature type="transmembrane region" description="Helical" evidence="5">
    <location>
        <begin position="154"/>
        <end position="176"/>
    </location>
</feature>
<proteinExistence type="predicted"/>
<feature type="transmembrane region" description="Helical" evidence="5">
    <location>
        <begin position="351"/>
        <end position="372"/>
    </location>
</feature>
<sequence length="529" mass="59658">MDYDDVIQELGSFGKFQRRILFLISVPLLLTGFGAPATSFILGNHPHRCKLPFYENDTFAVQSSIHDEMINASIPKKLDGSYSECTLLVNGTEEKCSEWVYDQSQFIRTVTSDFNLVCDNVFLRSNLKISYLAGFFVASMVSQLSDVFGRRVMLLFLCTLSVVVVFSIPFSVSISMFATLRFFEGFCAMAFYQVAFVLVIELVGPSERIFTANLSKILWCLGEFLLILLVYFERNWFYLMLWLAIPTIPPLVYWIPGVMTESPRWLLARGKTTEASQILRKIAEVNNAKKKFDAAKIKKEPDPGIRVILRELFHSRLLLKRLAIVTSNWFVVSFVYYGLTMNVDSLGGNLYANFSLLILVELAGYSTIYFLNLTGRKPVHLASIFGCGVASIVSILLIQFAENTLYWLHITLALISRFGISALFAVLYVYTGELFPTVIRSIVMGTVSIGARIGSMISPYLYDIADGKIGKMLPLIVYAVITIIVGLLSLRLPETNKRKLIETVEKANEEITIQDTKKDDLRGELMPLE</sequence>
<comment type="subcellular location">
    <subcellularLocation>
        <location evidence="1">Membrane</location>
        <topology evidence="1">Multi-pass membrane protein</topology>
    </subcellularLocation>
</comment>
<feature type="transmembrane region" description="Helical" evidence="5">
    <location>
        <begin position="379"/>
        <end position="400"/>
    </location>
</feature>
<evidence type="ECO:0000256" key="3">
    <source>
        <dbReference type="ARBA" id="ARBA00022989"/>
    </source>
</evidence>
<keyword evidence="3 5" id="KW-1133">Transmembrane helix</keyword>
<evidence type="ECO:0000256" key="5">
    <source>
        <dbReference type="SAM" id="Phobius"/>
    </source>
</evidence>
<keyword evidence="7" id="KW-1185">Reference proteome</keyword>
<evidence type="ECO:0000313" key="8">
    <source>
        <dbReference type="RefSeq" id="XP_022310586.1"/>
    </source>
</evidence>
<organism evidence="7 8">
    <name type="scientific">Crassostrea virginica</name>
    <name type="common">Eastern oyster</name>
    <dbReference type="NCBI Taxonomy" id="6565"/>
    <lineage>
        <taxon>Eukaryota</taxon>
        <taxon>Metazoa</taxon>
        <taxon>Spiralia</taxon>
        <taxon>Lophotrochozoa</taxon>
        <taxon>Mollusca</taxon>
        <taxon>Bivalvia</taxon>
        <taxon>Autobranchia</taxon>
        <taxon>Pteriomorphia</taxon>
        <taxon>Ostreida</taxon>
        <taxon>Ostreoidea</taxon>
        <taxon>Ostreidae</taxon>
        <taxon>Crassostrea</taxon>
    </lineage>
</organism>
<dbReference type="AlphaFoldDB" id="A0A8B8C6W0"/>
<feature type="transmembrane region" description="Helical" evidence="5">
    <location>
        <begin position="20"/>
        <end position="42"/>
    </location>
</feature>
<keyword evidence="2 5" id="KW-0812">Transmembrane</keyword>
<dbReference type="InterPro" id="IPR005828">
    <property type="entry name" value="MFS_sugar_transport-like"/>
</dbReference>
<dbReference type="InterPro" id="IPR036259">
    <property type="entry name" value="MFS_trans_sf"/>
</dbReference>
<dbReference type="GeneID" id="111115952"/>
<dbReference type="CDD" id="cd17317">
    <property type="entry name" value="MFS_SLC22"/>
    <property type="match status" value="1"/>
</dbReference>
<gene>
    <name evidence="8" type="primary">LOC111115952</name>
</gene>
<feature type="domain" description="Major facilitator superfamily (MFS) profile" evidence="6">
    <location>
        <begin position="20"/>
        <end position="497"/>
    </location>
</feature>
<keyword evidence="4 5" id="KW-0472">Membrane</keyword>
<reference evidence="8" key="1">
    <citation type="submission" date="2025-08" db="UniProtKB">
        <authorList>
            <consortium name="RefSeq"/>
        </authorList>
    </citation>
    <scope>IDENTIFICATION</scope>
    <source>
        <tissue evidence="8">Whole sample</tissue>
    </source>
</reference>
<dbReference type="PROSITE" id="PS50850">
    <property type="entry name" value="MFS"/>
    <property type="match status" value="1"/>
</dbReference>
<dbReference type="Proteomes" id="UP000694844">
    <property type="component" value="Chromosome 9"/>
</dbReference>
<evidence type="ECO:0000313" key="7">
    <source>
        <dbReference type="Proteomes" id="UP000694844"/>
    </source>
</evidence>
<feature type="transmembrane region" description="Helical" evidence="5">
    <location>
        <begin position="129"/>
        <end position="147"/>
    </location>
</feature>
<feature type="transmembrane region" description="Helical" evidence="5">
    <location>
        <begin position="236"/>
        <end position="255"/>
    </location>
</feature>
<dbReference type="GO" id="GO:0016020">
    <property type="term" value="C:membrane"/>
    <property type="evidence" value="ECO:0007669"/>
    <property type="project" value="UniProtKB-SubCell"/>
</dbReference>